<evidence type="ECO:0000256" key="1">
    <source>
        <dbReference type="ARBA" id="ARBA00007820"/>
    </source>
</evidence>
<dbReference type="OrthoDB" id="1724687at2759"/>
<dbReference type="InterPro" id="IPR047861">
    <property type="entry name" value="Ribosomal_eS7_CS"/>
</dbReference>
<dbReference type="GO" id="GO:0003735">
    <property type="term" value="F:structural constituent of ribosome"/>
    <property type="evidence" value="ECO:0007669"/>
    <property type="project" value="InterPro"/>
</dbReference>
<dbReference type="AlphaFoldDB" id="A0A9N8K5J1"/>
<evidence type="ECO:0000256" key="4">
    <source>
        <dbReference type="RuleBase" id="RU364105"/>
    </source>
</evidence>
<name>A0A9N8K5J1_9PEZI</name>
<evidence type="ECO:0000313" key="7">
    <source>
        <dbReference type="Proteomes" id="UP000714618"/>
    </source>
</evidence>
<dbReference type="GO" id="GO:0030686">
    <property type="term" value="C:90S preribosome"/>
    <property type="evidence" value="ECO:0007669"/>
    <property type="project" value="TreeGrafter"/>
</dbReference>
<sequence length="224" mass="25338">MSHLNKIAPNSPSRQNPSEIETSIANALYELENNIQDMRASLRPPAVRLCPRGKKQHYMNTAAIASTNDNAGSSKVIEVGHGRKAIVIFVPVPLLQGFHKVQQRLTRELEKKFSDRHVLIVASRRILPRPKRSNRSRTSQTQKRPRSRTLTAVHDAILADLVYPVEIVGKRMRTKEDGTKVLKIVLDEKERGGVDYRLDTYSEVYKRLTGKGVNFEFPVAAAEY</sequence>
<gene>
    <name evidence="6" type="ORF">AWRI4233_LOCUS6260</name>
</gene>
<comment type="similarity">
    <text evidence="1 4">Belongs to the eukaryotic ribosomal protein eS7 family.</text>
</comment>
<dbReference type="Pfam" id="PF01251">
    <property type="entry name" value="Ribosomal_S7e"/>
    <property type="match status" value="1"/>
</dbReference>
<evidence type="ECO:0000256" key="3">
    <source>
        <dbReference type="ARBA" id="ARBA00023274"/>
    </source>
</evidence>
<evidence type="ECO:0000256" key="2">
    <source>
        <dbReference type="ARBA" id="ARBA00022980"/>
    </source>
</evidence>
<dbReference type="PANTHER" id="PTHR11278:SF0">
    <property type="entry name" value="SMALL RIBOSOMAL SUBUNIT PROTEIN ES7"/>
    <property type="match status" value="1"/>
</dbReference>
<evidence type="ECO:0000256" key="5">
    <source>
        <dbReference type="SAM" id="MobiDB-lite"/>
    </source>
</evidence>
<protein>
    <recommendedName>
        <fullName evidence="4">40S ribosomal protein S7</fullName>
    </recommendedName>
</protein>
<dbReference type="InterPro" id="IPR000554">
    <property type="entry name" value="Ribosomal_eS7"/>
</dbReference>
<dbReference type="GO" id="GO:0006412">
    <property type="term" value="P:translation"/>
    <property type="evidence" value="ECO:0007669"/>
    <property type="project" value="InterPro"/>
</dbReference>
<reference evidence="6" key="1">
    <citation type="submission" date="2020-06" db="EMBL/GenBank/DDBJ databases">
        <authorList>
            <person name="Onetto C."/>
        </authorList>
    </citation>
    <scope>NUCLEOTIDE SEQUENCE</scope>
</reference>
<dbReference type="PROSITE" id="PS00948">
    <property type="entry name" value="RIBOSOMAL_S7E"/>
    <property type="match status" value="1"/>
</dbReference>
<proteinExistence type="inferred from homology"/>
<dbReference type="GO" id="GO:0032040">
    <property type="term" value="C:small-subunit processome"/>
    <property type="evidence" value="ECO:0007669"/>
    <property type="project" value="TreeGrafter"/>
</dbReference>
<dbReference type="EMBL" id="CAIJEO010000008">
    <property type="protein sequence ID" value="CAD0097436.1"/>
    <property type="molecule type" value="Genomic_DNA"/>
</dbReference>
<comment type="caution">
    <text evidence="6">The sequence shown here is derived from an EMBL/GenBank/DDBJ whole genome shotgun (WGS) entry which is preliminary data.</text>
</comment>
<organism evidence="6 7">
    <name type="scientific">Aureobasidium mustum</name>
    <dbReference type="NCBI Taxonomy" id="2773714"/>
    <lineage>
        <taxon>Eukaryota</taxon>
        <taxon>Fungi</taxon>
        <taxon>Dikarya</taxon>
        <taxon>Ascomycota</taxon>
        <taxon>Pezizomycotina</taxon>
        <taxon>Dothideomycetes</taxon>
        <taxon>Dothideomycetidae</taxon>
        <taxon>Dothideales</taxon>
        <taxon>Saccotheciaceae</taxon>
        <taxon>Aureobasidium</taxon>
    </lineage>
</organism>
<dbReference type="GO" id="GO:0006364">
    <property type="term" value="P:rRNA processing"/>
    <property type="evidence" value="ECO:0007669"/>
    <property type="project" value="TreeGrafter"/>
</dbReference>
<accession>A0A9N8K5J1</accession>
<dbReference type="GO" id="GO:0042274">
    <property type="term" value="P:ribosomal small subunit biogenesis"/>
    <property type="evidence" value="ECO:0007669"/>
    <property type="project" value="TreeGrafter"/>
</dbReference>
<evidence type="ECO:0000313" key="6">
    <source>
        <dbReference type="EMBL" id="CAD0097436.1"/>
    </source>
</evidence>
<dbReference type="Proteomes" id="UP000714618">
    <property type="component" value="Unassembled WGS sequence"/>
</dbReference>
<dbReference type="PANTHER" id="PTHR11278">
    <property type="entry name" value="40S RIBOSOMAL PROTEIN S7"/>
    <property type="match status" value="1"/>
</dbReference>
<keyword evidence="7" id="KW-1185">Reference proteome</keyword>
<feature type="region of interest" description="Disordered" evidence="5">
    <location>
        <begin position="129"/>
        <end position="149"/>
    </location>
</feature>
<dbReference type="GO" id="GO:0022627">
    <property type="term" value="C:cytosolic small ribosomal subunit"/>
    <property type="evidence" value="ECO:0007669"/>
    <property type="project" value="TreeGrafter"/>
</dbReference>
<keyword evidence="3 4" id="KW-0687">Ribonucleoprotein</keyword>
<keyword evidence="2 4" id="KW-0689">Ribosomal protein</keyword>